<reference evidence="1" key="2">
    <citation type="submission" date="2021-09" db="EMBL/GenBank/DDBJ databases">
        <authorList>
            <person name="Jia N."/>
            <person name="Wang J."/>
            <person name="Shi W."/>
            <person name="Du L."/>
            <person name="Sun Y."/>
            <person name="Zhan W."/>
            <person name="Jiang J."/>
            <person name="Wang Q."/>
            <person name="Zhang B."/>
            <person name="Ji P."/>
            <person name="Sakyi L.B."/>
            <person name="Cui X."/>
            <person name="Yuan T."/>
            <person name="Jiang B."/>
            <person name="Yang W."/>
            <person name="Lam T.T.-Y."/>
            <person name="Chang Q."/>
            <person name="Ding S."/>
            <person name="Wang X."/>
            <person name="Zhu J."/>
            <person name="Ruan X."/>
            <person name="Zhao L."/>
            <person name="Wei J."/>
            <person name="Que T."/>
            <person name="Du C."/>
            <person name="Cheng J."/>
            <person name="Dai P."/>
            <person name="Han X."/>
            <person name="Huang E."/>
            <person name="Gao Y."/>
            <person name="Liu J."/>
            <person name="Shao H."/>
            <person name="Ye R."/>
            <person name="Li L."/>
            <person name="Wei W."/>
            <person name="Wang X."/>
            <person name="Wang C."/>
            <person name="Huo Q."/>
            <person name="Li W."/>
            <person name="Guo W."/>
            <person name="Chen H."/>
            <person name="Chen S."/>
            <person name="Zhou L."/>
            <person name="Zhou L."/>
            <person name="Ni X."/>
            <person name="Tian J."/>
            <person name="Zhou Y."/>
            <person name="Sheng Y."/>
            <person name="Liu T."/>
            <person name="Pan Y."/>
            <person name="Xia L."/>
            <person name="Li J."/>
            <person name="Zhao F."/>
            <person name="Cao W."/>
        </authorList>
    </citation>
    <scope>NUCLEOTIDE SEQUENCE</scope>
    <source>
        <strain evidence="1">Rmic-2018</strain>
        <tissue evidence="1">Larvae</tissue>
    </source>
</reference>
<name>A0A9J6D1W2_RHIMP</name>
<proteinExistence type="predicted"/>
<comment type="caution">
    <text evidence="1">The sequence shown here is derived from an EMBL/GenBank/DDBJ whole genome shotgun (WGS) entry which is preliminary data.</text>
</comment>
<evidence type="ECO:0000313" key="2">
    <source>
        <dbReference type="Proteomes" id="UP000821866"/>
    </source>
</evidence>
<sequence length="221" mass="25141">MNQLAQLQVLLNHISTTTGPFFNVSSVPSSSTFNLLVSHIVTTTCRSRYLSFCLRKGLVPAEVLGLFGFALPTPGHANRVCRLIRSELWRQTRLLQDYLRVLCYASDPPWKAEVELRSLRAYTARMVEFWWASYLSSVLHVIRKKADKRRGESPVLVLGDDVEIPEHVERILKKGPKFSYEPVVPPQELLAFNRRVATRAPQDQYVRCLLEGVDALSRTCA</sequence>
<evidence type="ECO:0008006" key="3">
    <source>
        <dbReference type="Google" id="ProtNLM"/>
    </source>
</evidence>
<accession>A0A9J6D1W2</accession>
<evidence type="ECO:0000313" key="1">
    <source>
        <dbReference type="EMBL" id="KAH7977222.1"/>
    </source>
</evidence>
<dbReference type="VEuPathDB" id="VectorBase:LOC119185055"/>
<keyword evidence="2" id="KW-1185">Reference proteome</keyword>
<dbReference type="AlphaFoldDB" id="A0A9J6D1W2"/>
<gene>
    <name evidence="1" type="ORF">HPB51_026928</name>
</gene>
<protein>
    <recommendedName>
        <fullName evidence="3">Tick transposon</fullName>
    </recommendedName>
</protein>
<organism evidence="1 2">
    <name type="scientific">Rhipicephalus microplus</name>
    <name type="common">Cattle tick</name>
    <name type="synonym">Boophilus microplus</name>
    <dbReference type="NCBI Taxonomy" id="6941"/>
    <lineage>
        <taxon>Eukaryota</taxon>
        <taxon>Metazoa</taxon>
        <taxon>Ecdysozoa</taxon>
        <taxon>Arthropoda</taxon>
        <taxon>Chelicerata</taxon>
        <taxon>Arachnida</taxon>
        <taxon>Acari</taxon>
        <taxon>Parasitiformes</taxon>
        <taxon>Ixodida</taxon>
        <taxon>Ixodoidea</taxon>
        <taxon>Ixodidae</taxon>
        <taxon>Rhipicephalinae</taxon>
        <taxon>Rhipicephalus</taxon>
        <taxon>Boophilus</taxon>
    </lineage>
</organism>
<reference evidence="1" key="1">
    <citation type="journal article" date="2020" name="Cell">
        <title>Large-Scale Comparative Analyses of Tick Genomes Elucidate Their Genetic Diversity and Vector Capacities.</title>
        <authorList>
            <consortium name="Tick Genome and Microbiome Consortium (TIGMIC)"/>
            <person name="Jia N."/>
            <person name="Wang J."/>
            <person name="Shi W."/>
            <person name="Du L."/>
            <person name="Sun Y."/>
            <person name="Zhan W."/>
            <person name="Jiang J.F."/>
            <person name="Wang Q."/>
            <person name="Zhang B."/>
            <person name="Ji P."/>
            <person name="Bell-Sakyi L."/>
            <person name="Cui X.M."/>
            <person name="Yuan T.T."/>
            <person name="Jiang B.G."/>
            <person name="Yang W.F."/>
            <person name="Lam T.T."/>
            <person name="Chang Q.C."/>
            <person name="Ding S.J."/>
            <person name="Wang X.J."/>
            <person name="Zhu J.G."/>
            <person name="Ruan X.D."/>
            <person name="Zhao L."/>
            <person name="Wei J.T."/>
            <person name="Ye R.Z."/>
            <person name="Que T.C."/>
            <person name="Du C.H."/>
            <person name="Zhou Y.H."/>
            <person name="Cheng J.X."/>
            <person name="Dai P.F."/>
            <person name="Guo W.B."/>
            <person name="Han X.H."/>
            <person name="Huang E.J."/>
            <person name="Li L.F."/>
            <person name="Wei W."/>
            <person name="Gao Y.C."/>
            <person name="Liu J.Z."/>
            <person name="Shao H.Z."/>
            <person name="Wang X."/>
            <person name="Wang C.C."/>
            <person name="Yang T.C."/>
            <person name="Huo Q.B."/>
            <person name="Li W."/>
            <person name="Chen H.Y."/>
            <person name="Chen S.E."/>
            <person name="Zhou L.G."/>
            <person name="Ni X.B."/>
            <person name="Tian J.H."/>
            <person name="Sheng Y."/>
            <person name="Liu T."/>
            <person name="Pan Y.S."/>
            <person name="Xia L.Y."/>
            <person name="Li J."/>
            <person name="Zhao F."/>
            <person name="Cao W.C."/>
        </authorList>
    </citation>
    <scope>NUCLEOTIDE SEQUENCE</scope>
    <source>
        <strain evidence="1">Rmic-2018</strain>
    </source>
</reference>
<dbReference type="EMBL" id="JABSTU010002288">
    <property type="protein sequence ID" value="KAH7977222.1"/>
    <property type="molecule type" value="Genomic_DNA"/>
</dbReference>
<dbReference type="Proteomes" id="UP000821866">
    <property type="component" value="Unassembled WGS sequence"/>
</dbReference>